<comment type="caution">
    <text evidence="2">The sequence shown here is derived from an EMBL/GenBank/DDBJ whole genome shotgun (WGS) entry which is preliminary data.</text>
</comment>
<dbReference type="AlphaFoldDB" id="A0A9N9Q4N3"/>
<sequence>MTTTLRLQSLVELFFIALEQMIVVRSNKGRGMLSATTTVSVSSCQMRNAKCKMQTTNPLTQPLQVATKMPNITQNNDGVETFTNSPSNKPSKIRGATYFGRRLKRESQSIIQAMR</sequence>
<organism evidence="2 3">
    <name type="scientific">Hymenoscyphus albidus</name>
    <dbReference type="NCBI Taxonomy" id="595503"/>
    <lineage>
        <taxon>Eukaryota</taxon>
        <taxon>Fungi</taxon>
        <taxon>Dikarya</taxon>
        <taxon>Ascomycota</taxon>
        <taxon>Pezizomycotina</taxon>
        <taxon>Leotiomycetes</taxon>
        <taxon>Helotiales</taxon>
        <taxon>Helotiaceae</taxon>
        <taxon>Hymenoscyphus</taxon>
    </lineage>
</organism>
<reference evidence="2" key="1">
    <citation type="submission" date="2021-07" db="EMBL/GenBank/DDBJ databases">
        <authorList>
            <person name="Durling M."/>
        </authorList>
    </citation>
    <scope>NUCLEOTIDE SEQUENCE</scope>
</reference>
<evidence type="ECO:0000256" key="1">
    <source>
        <dbReference type="SAM" id="MobiDB-lite"/>
    </source>
</evidence>
<dbReference type="Proteomes" id="UP000701801">
    <property type="component" value="Unassembled WGS sequence"/>
</dbReference>
<protein>
    <submittedName>
        <fullName evidence="2">Uncharacterized protein</fullName>
    </submittedName>
</protein>
<keyword evidence="3" id="KW-1185">Reference proteome</keyword>
<feature type="compositionally biased region" description="Polar residues" evidence="1">
    <location>
        <begin position="73"/>
        <end position="90"/>
    </location>
</feature>
<gene>
    <name evidence="2" type="ORF">HYALB_00006452</name>
</gene>
<proteinExistence type="predicted"/>
<feature type="region of interest" description="Disordered" evidence="1">
    <location>
        <begin position="73"/>
        <end position="94"/>
    </location>
</feature>
<accession>A0A9N9Q4N3</accession>
<evidence type="ECO:0000313" key="2">
    <source>
        <dbReference type="EMBL" id="CAG8973426.1"/>
    </source>
</evidence>
<dbReference type="EMBL" id="CAJVRM010000069">
    <property type="protein sequence ID" value="CAG8973426.1"/>
    <property type="molecule type" value="Genomic_DNA"/>
</dbReference>
<name>A0A9N9Q4N3_9HELO</name>
<evidence type="ECO:0000313" key="3">
    <source>
        <dbReference type="Proteomes" id="UP000701801"/>
    </source>
</evidence>